<dbReference type="GO" id="GO:0016747">
    <property type="term" value="F:acyltransferase activity, transferring groups other than amino-acyl groups"/>
    <property type="evidence" value="ECO:0007669"/>
    <property type="project" value="InterPro"/>
</dbReference>
<protein>
    <submittedName>
        <fullName evidence="5">Acetyltransferase (GNAT) domain-containing protein</fullName>
    </submittedName>
</protein>
<dbReference type="InterPro" id="IPR016181">
    <property type="entry name" value="Acyl_CoA_acyltransferase"/>
</dbReference>
<evidence type="ECO:0000259" key="4">
    <source>
        <dbReference type="PROSITE" id="PS51462"/>
    </source>
</evidence>
<dbReference type="InterPro" id="IPR015797">
    <property type="entry name" value="NUDIX_hydrolase-like_dom_sf"/>
</dbReference>
<dbReference type="InterPro" id="IPR000086">
    <property type="entry name" value="NUDIX_hydrolase_dom"/>
</dbReference>
<dbReference type="Pfam" id="PF00293">
    <property type="entry name" value="NUDIX"/>
    <property type="match status" value="1"/>
</dbReference>
<dbReference type="Gene3D" id="3.40.630.30">
    <property type="match status" value="1"/>
</dbReference>
<accession>A0A1H0KNM3</accession>
<sequence length="301" mass="33109">MPTPELPDLSDGDDLVLRGVPPQDGDDDAFAFVVVWEGEQVGRVEVIVDGSGDADLIWAVVADYREVGIVERALRLVVGWTFASLDVHRVEARVPDAERSSVRAALRAGMRKEGVARGSLVERGERGDVMVLARLRDDAEPDSRDGFIALLNSSLPTKRAIAQGVLRDREGRVLLCELTYKAEWDLPGGVVDPSESPATCLVREVREELAIDVEVQGLLAVNWLPPWRGWSDATVFVFDLGVADPDLIARTTLERREIRALHFAAEEEWEARVAPYNQRLLAFLATHAGPTAYLEDGLPAL</sequence>
<dbReference type="Pfam" id="PF13302">
    <property type="entry name" value="Acetyltransf_3"/>
    <property type="match status" value="1"/>
</dbReference>
<feature type="domain" description="Nudix hydrolase" evidence="4">
    <location>
        <begin position="156"/>
        <end position="286"/>
    </location>
</feature>
<dbReference type="RefSeq" id="WP_157692829.1">
    <property type="nucleotide sequence ID" value="NZ_LT629711.1"/>
</dbReference>
<dbReference type="SUPFAM" id="SSF55729">
    <property type="entry name" value="Acyl-CoA N-acyltransferases (Nat)"/>
    <property type="match status" value="1"/>
</dbReference>
<evidence type="ECO:0000313" key="5">
    <source>
        <dbReference type="EMBL" id="SDO57465.1"/>
    </source>
</evidence>
<evidence type="ECO:0000256" key="3">
    <source>
        <dbReference type="ARBA" id="ARBA00022842"/>
    </source>
</evidence>
<dbReference type="AlphaFoldDB" id="A0A1H0KNM3"/>
<dbReference type="PROSITE" id="PS51462">
    <property type="entry name" value="NUDIX"/>
    <property type="match status" value="1"/>
</dbReference>
<dbReference type="CDD" id="cd18876">
    <property type="entry name" value="NUDIX_Hydrolase"/>
    <property type="match status" value="1"/>
</dbReference>
<dbReference type="EMBL" id="LT629711">
    <property type="protein sequence ID" value="SDO57465.1"/>
    <property type="molecule type" value="Genomic_DNA"/>
</dbReference>
<gene>
    <name evidence="5" type="ORF">SAMN04489867_0063</name>
</gene>
<dbReference type="OrthoDB" id="4247482at2"/>
<dbReference type="SUPFAM" id="SSF55811">
    <property type="entry name" value="Nudix"/>
    <property type="match status" value="1"/>
</dbReference>
<dbReference type="Proteomes" id="UP000199077">
    <property type="component" value="Chromosome I"/>
</dbReference>
<evidence type="ECO:0000256" key="2">
    <source>
        <dbReference type="ARBA" id="ARBA00022801"/>
    </source>
</evidence>
<dbReference type="Gene3D" id="3.90.79.10">
    <property type="entry name" value="Nucleoside Triphosphate Pyrophosphohydrolase"/>
    <property type="match status" value="1"/>
</dbReference>
<dbReference type="PANTHER" id="PTHR43046">
    <property type="entry name" value="GDP-MANNOSE MANNOSYL HYDROLASE"/>
    <property type="match status" value="1"/>
</dbReference>
<name>A0A1H0KNM3_9MICO</name>
<proteinExistence type="predicted"/>
<evidence type="ECO:0000256" key="1">
    <source>
        <dbReference type="ARBA" id="ARBA00001946"/>
    </source>
</evidence>
<dbReference type="PANTHER" id="PTHR43046:SF12">
    <property type="entry name" value="GDP-MANNOSE MANNOSYL HYDROLASE"/>
    <property type="match status" value="1"/>
</dbReference>
<organism evidence="5 6">
    <name type="scientific">Pedococcus dokdonensis</name>
    <dbReference type="NCBI Taxonomy" id="443156"/>
    <lineage>
        <taxon>Bacteria</taxon>
        <taxon>Bacillati</taxon>
        <taxon>Actinomycetota</taxon>
        <taxon>Actinomycetes</taxon>
        <taxon>Micrococcales</taxon>
        <taxon>Intrasporangiaceae</taxon>
        <taxon>Pedococcus</taxon>
    </lineage>
</organism>
<keyword evidence="2" id="KW-0378">Hydrolase</keyword>
<evidence type="ECO:0000313" key="6">
    <source>
        <dbReference type="Proteomes" id="UP000199077"/>
    </source>
</evidence>
<keyword evidence="3" id="KW-0460">Magnesium</keyword>
<comment type="cofactor">
    <cofactor evidence="1">
        <name>Mg(2+)</name>
        <dbReference type="ChEBI" id="CHEBI:18420"/>
    </cofactor>
</comment>
<keyword evidence="6" id="KW-1185">Reference proteome</keyword>
<dbReference type="GO" id="GO:0016787">
    <property type="term" value="F:hydrolase activity"/>
    <property type="evidence" value="ECO:0007669"/>
    <property type="project" value="UniProtKB-KW"/>
</dbReference>
<reference evidence="6" key="1">
    <citation type="submission" date="2016-10" db="EMBL/GenBank/DDBJ databases">
        <authorList>
            <person name="Varghese N."/>
            <person name="Submissions S."/>
        </authorList>
    </citation>
    <scope>NUCLEOTIDE SEQUENCE [LARGE SCALE GENOMIC DNA]</scope>
    <source>
        <strain evidence="6">DSM 22329</strain>
    </source>
</reference>
<dbReference type="STRING" id="443156.SAMN04489867_0063"/>
<dbReference type="InterPro" id="IPR000182">
    <property type="entry name" value="GNAT_dom"/>
</dbReference>
<keyword evidence="5" id="KW-0808">Transferase</keyword>